<comment type="caution">
    <text evidence="1">The sequence shown here is derived from an EMBL/GenBank/DDBJ whole genome shotgun (WGS) entry which is preliminary data.</text>
</comment>
<accession>A0AAD6T2L1</accession>
<evidence type="ECO:0008006" key="3">
    <source>
        <dbReference type="Google" id="ProtNLM"/>
    </source>
</evidence>
<organism evidence="1 2">
    <name type="scientific">Mycena alexandri</name>
    <dbReference type="NCBI Taxonomy" id="1745969"/>
    <lineage>
        <taxon>Eukaryota</taxon>
        <taxon>Fungi</taxon>
        <taxon>Dikarya</taxon>
        <taxon>Basidiomycota</taxon>
        <taxon>Agaricomycotina</taxon>
        <taxon>Agaricomycetes</taxon>
        <taxon>Agaricomycetidae</taxon>
        <taxon>Agaricales</taxon>
        <taxon>Marasmiineae</taxon>
        <taxon>Mycenaceae</taxon>
        <taxon>Mycena</taxon>
    </lineage>
</organism>
<protein>
    <recommendedName>
        <fullName evidence="3">F-box domain-containing protein</fullName>
    </recommendedName>
</protein>
<dbReference type="InterPro" id="IPR032675">
    <property type="entry name" value="LRR_dom_sf"/>
</dbReference>
<dbReference type="SUPFAM" id="SSF52047">
    <property type="entry name" value="RNI-like"/>
    <property type="match status" value="1"/>
</dbReference>
<proteinExistence type="predicted"/>
<dbReference type="Proteomes" id="UP001218188">
    <property type="component" value="Unassembled WGS sequence"/>
</dbReference>
<gene>
    <name evidence="1" type="ORF">C8F04DRAFT_1255832</name>
</gene>
<sequence>MSSTAISHFPVEIGIQIFNNILYPDGSFSYSKFIRARWLVCRSSSEWMRAVNAYPKFWTHISIDLETPSELVDTYLNRAGSLPIKLCLDFHSIEQYFEVRRSVQTIQDLATERMVIIQPLMHRVEQILMETEDRTLHDCMQEALRGLHAPLLRDIIVRFTHTRTKWDYGALNSPSWTTGHLPALERVHLYRTLFPFPFASATLRELRIYEVPHERAFNFADIRNIITGSPRLEELALWGIFCSEVQAGHILSTSIHTLRIKFNHASVSRLAANFDFPLLRTVHVEIAHPSDVVCAVRCSQLWKKVTHLKINDNGRDVYNLPLLFDSFYSVTHLDITECNGTLLSELTRHSGLNMSHETTTVFRELQSFKVAHATGRDVLQFCLRHGAKDLSDGHHMKLREVRMTIMVASHTECIEWMKEHIQSFRLYRMSNGMRVGADSEAARLTV</sequence>
<keyword evidence="2" id="KW-1185">Reference proteome</keyword>
<reference evidence="1" key="1">
    <citation type="submission" date="2023-03" db="EMBL/GenBank/DDBJ databases">
        <title>Massive genome expansion in bonnet fungi (Mycena s.s.) driven by repeated elements and novel gene families across ecological guilds.</title>
        <authorList>
            <consortium name="Lawrence Berkeley National Laboratory"/>
            <person name="Harder C.B."/>
            <person name="Miyauchi S."/>
            <person name="Viragh M."/>
            <person name="Kuo A."/>
            <person name="Thoen E."/>
            <person name="Andreopoulos B."/>
            <person name="Lu D."/>
            <person name="Skrede I."/>
            <person name="Drula E."/>
            <person name="Henrissat B."/>
            <person name="Morin E."/>
            <person name="Kohler A."/>
            <person name="Barry K."/>
            <person name="LaButti K."/>
            <person name="Morin E."/>
            <person name="Salamov A."/>
            <person name="Lipzen A."/>
            <person name="Mereny Z."/>
            <person name="Hegedus B."/>
            <person name="Baldrian P."/>
            <person name="Stursova M."/>
            <person name="Weitz H."/>
            <person name="Taylor A."/>
            <person name="Grigoriev I.V."/>
            <person name="Nagy L.G."/>
            <person name="Martin F."/>
            <person name="Kauserud H."/>
        </authorList>
    </citation>
    <scope>NUCLEOTIDE SEQUENCE</scope>
    <source>
        <strain evidence="1">CBHHK200</strain>
    </source>
</reference>
<name>A0AAD6T2L1_9AGAR</name>
<dbReference type="Gene3D" id="3.80.10.10">
    <property type="entry name" value="Ribonuclease Inhibitor"/>
    <property type="match status" value="1"/>
</dbReference>
<dbReference type="EMBL" id="JARJCM010000031">
    <property type="protein sequence ID" value="KAJ7038554.1"/>
    <property type="molecule type" value="Genomic_DNA"/>
</dbReference>
<dbReference type="AlphaFoldDB" id="A0AAD6T2L1"/>
<evidence type="ECO:0000313" key="2">
    <source>
        <dbReference type="Proteomes" id="UP001218188"/>
    </source>
</evidence>
<evidence type="ECO:0000313" key="1">
    <source>
        <dbReference type="EMBL" id="KAJ7038554.1"/>
    </source>
</evidence>